<keyword evidence="1" id="KW-0443">Lipid metabolism</keyword>
<dbReference type="Pfam" id="PF01734">
    <property type="entry name" value="Patatin"/>
    <property type="match status" value="1"/>
</dbReference>
<accession>A0ABW0ZXN0</accession>
<dbReference type="RefSeq" id="WP_378281332.1">
    <property type="nucleotide sequence ID" value="NZ_JBHSON010000009.1"/>
</dbReference>
<evidence type="ECO:0000259" key="2">
    <source>
        <dbReference type="Pfam" id="PF01734"/>
    </source>
</evidence>
<dbReference type="InterPro" id="IPR016035">
    <property type="entry name" value="Acyl_Trfase/lysoPLipase"/>
</dbReference>
<gene>
    <name evidence="3" type="ORF">ACFPZN_08845</name>
</gene>
<dbReference type="Proteomes" id="UP001596074">
    <property type="component" value="Unassembled WGS sequence"/>
</dbReference>
<evidence type="ECO:0000313" key="3">
    <source>
        <dbReference type="EMBL" id="MFC5745710.1"/>
    </source>
</evidence>
<keyword evidence="4" id="KW-1185">Reference proteome</keyword>
<proteinExistence type="predicted"/>
<evidence type="ECO:0000313" key="4">
    <source>
        <dbReference type="Proteomes" id="UP001596074"/>
    </source>
</evidence>
<feature type="domain" description="PNPLA" evidence="2">
    <location>
        <begin position="60"/>
        <end position="147"/>
    </location>
</feature>
<dbReference type="EMBL" id="JBHSON010000009">
    <property type="protein sequence ID" value="MFC5745710.1"/>
    <property type="molecule type" value="Genomic_DNA"/>
</dbReference>
<organism evidence="3 4">
    <name type="scientific">Actinomadura rugatobispora</name>
    <dbReference type="NCBI Taxonomy" id="1994"/>
    <lineage>
        <taxon>Bacteria</taxon>
        <taxon>Bacillati</taxon>
        <taxon>Actinomycetota</taxon>
        <taxon>Actinomycetes</taxon>
        <taxon>Streptosporangiales</taxon>
        <taxon>Thermomonosporaceae</taxon>
        <taxon>Actinomadura</taxon>
    </lineage>
</organism>
<protein>
    <submittedName>
        <fullName evidence="3">Patatin-like phospholipase family protein</fullName>
    </submittedName>
</protein>
<dbReference type="InterPro" id="IPR002641">
    <property type="entry name" value="PNPLA_dom"/>
</dbReference>
<dbReference type="Gene3D" id="3.40.1090.10">
    <property type="entry name" value="Cytosolic phospholipase A2 catalytic domain"/>
    <property type="match status" value="1"/>
</dbReference>
<evidence type="ECO:0000256" key="1">
    <source>
        <dbReference type="ARBA" id="ARBA00023098"/>
    </source>
</evidence>
<name>A0ABW0ZXN0_9ACTN</name>
<dbReference type="SUPFAM" id="SSF52151">
    <property type="entry name" value="FabD/lysophospholipase-like"/>
    <property type="match status" value="1"/>
</dbReference>
<reference evidence="4" key="1">
    <citation type="journal article" date="2019" name="Int. J. Syst. Evol. Microbiol.">
        <title>The Global Catalogue of Microorganisms (GCM) 10K type strain sequencing project: providing services to taxonomists for standard genome sequencing and annotation.</title>
        <authorList>
            <consortium name="The Broad Institute Genomics Platform"/>
            <consortium name="The Broad Institute Genome Sequencing Center for Infectious Disease"/>
            <person name="Wu L."/>
            <person name="Ma J."/>
        </authorList>
    </citation>
    <scope>NUCLEOTIDE SEQUENCE [LARGE SCALE GENOMIC DNA]</scope>
    <source>
        <strain evidence="4">KCTC 42087</strain>
    </source>
</reference>
<comment type="caution">
    <text evidence="3">The sequence shown here is derived from an EMBL/GenBank/DDBJ whole genome shotgun (WGS) entry which is preliminary data.</text>
</comment>
<sequence length="264" mass="28718">MWCSVGGHDVYPLILPQTLRALARNLPLHPVKGVRQALGIANYTFAFRPLTLTEAMVGRQNHLFDNRPLQRFLRRSLPIENLEDARLPLSILASEVRSGKAVALSCGPAVPALLASTAIPALFPNVTIGEQVLMDGGVAERTTLDLAVEQGADEVYLLSPGFCCDLPVPPSTAITMALHAYNLLSEQRIAASIRCVEHRTRLRLVPPLYPAQVLPIDFGQTRDLIERATETTREWIAHNVPVPDSARHAADHAAASPVRSEPAG</sequence>